<keyword evidence="2" id="KW-1185">Reference proteome</keyword>
<evidence type="ECO:0000313" key="1">
    <source>
        <dbReference type="EMBL" id="CCC71319.1"/>
    </source>
</evidence>
<dbReference type="HOGENOM" id="CLU_1611226_0_0_1"/>
<dbReference type="AlphaFoldDB" id="G0VHL2"/>
<dbReference type="EMBL" id="HE576758">
    <property type="protein sequence ID" value="CCC71319.1"/>
    <property type="molecule type" value="Genomic_DNA"/>
</dbReference>
<protein>
    <submittedName>
        <fullName evidence="1">Uncharacterized protein</fullName>
    </submittedName>
</protein>
<gene>
    <name evidence="1" type="primary">NCAS0G04320</name>
    <name evidence="1" type="ordered locus">NCAS_0G04320</name>
</gene>
<reference key="2">
    <citation type="submission" date="2011-08" db="EMBL/GenBank/DDBJ databases">
        <title>Genome sequence of Naumovozyma castellii.</title>
        <authorList>
            <person name="Gordon J.L."/>
            <person name="Armisen D."/>
            <person name="Proux-Wera E."/>
            <person name="OhEigeartaigh S.S."/>
            <person name="Byrne K.P."/>
            <person name="Wolfe K.H."/>
        </authorList>
    </citation>
    <scope>NUCLEOTIDE SEQUENCE</scope>
    <source>
        <strain>Type strain:CBS 4309</strain>
    </source>
</reference>
<dbReference type="Proteomes" id="UP000001640">
    <property type="component" value="Chromosome 7"/>
</dbReference>
<name>G0VHL2_NAUCA</name>
<dbReference type="GeneID" id="96904983"/>
<dbReference type="InParanoid" id="G0VHL2"/>
<proteinExistence type="predicted"/>
<accession>G0VHL2</accession>
<evidence type="ECO:0000313" key="2">
    <source>
        <dbReference type="Proteomes" id="UP000001640"/>
    </source>
</evidence>
<dbReference type="KEGG" id="ncs:NCAS_0G04320"/>
<reference evidence="1 2" key="1">
    <citation type="journal article" date="2011" name="Proc. Natl. Acad. Sci. U.S.A.">
        <title>Evolutionary erosion of yeast sex chromosomes by mating-type switching accidents.</title>
        <authorList>
            <person name="Gordon J.L."/>
            <person name="Armisen D."/>
            <person name="Proux-Wera E."/>
            <person name="Oheigeartaigh S.S."/>
            <person name="Byrne K.P."/>
            <person name="Wolfe K.H."/>
        </authorList>
    </citation>
    <scope>NUCLEOTIDE SEQUENCE [LARGE SCALE GENOMIC DNA]</scope>
    <source>
        <strain evidence="2">ATCC 76901 / BCRC 22586 / CBS 4309 / NBRC 1992 / NRRL Y-12630</strain>
    </source>
</reference>
<dbReference type="RefSeq" id="XP_003677670.1">
    <property type="nucleotide sequence ID" value="XM_003677622.1"/>
</dbReference>
<organism evidence="1 2">
    <name type="scientific">Naumovozyma castellii</name>
    <name type="common">Yeast</name>
    <name type="synonym">Saccharomyces castellii</name>
    <dbReference type="NCBI Taxonomy" id="27288"/>
    <lineage>
        <taxon>Eukaryota</taxon>
        <taxon>Fungi</taxon>
        <taxon>Dikarya</taxon>
        <taxon>Ascomycota</taxon>
        <taxon>Saccharomycotina</taxon>
        <taxon>Saccharomycetes</taxon>
        <taxon>Saccharomycetales</taxon>
        <taxon>Saccharomycetaceae</taxon>
        <taxon>Naumovozyma</taxon>
    </lineage>
</organism>
<sequence length="165" mass="16882">MGSSGSTASSSSSSVAAGFTLPTPYTTTVTDNGTVLSEIISYFSTDGATGTTTSTIPAAQVTSSSAAVTSSAVDAPTFSLPDAYTTTFTYDGYPVSEVVSFEANEVDGVTQTATVTSQFPVDRYVTVTVTEVDPVTVTTDVTDAAKTINSTVYVTKTVEATVTKQ</sequence>